<evidence type="ECO:0000313" key="1">
    <source>
        <dbReference type="EMBL" id="GAJ23053.1"/>
    </source>
</evidence>
<evidence type="ECO:0008006" key="2">
    <source>
        <dbReference type="Google" id="ProtNLM"/>
    </source>
</evidence>
<dbReference type="EMBL" id="BARW01035817">
    <property type="protein sequence ID" value="GAJ23053.1"/>
    <property type="molecule type" value="Genomic_DNA"/>
</dbReference>
<dbReference type="SUPFAM" id="SSF53850">
    <property type="entry name" value="Periplasmic binding protein-like II"/>
    <property type="match status" value="1"/>
</dbReference>
<dbReference type="PANTHER" id="PTHR30024">
    <property type="entry name" value="ALIPHATIC SULFONATES-BINDING PROTEIN-RELATED"/>
    <property type="match status" value="1"/>
</dbReference>
<reference evidence="1" key="1">
    <citation type="journal article" date="2014" name="Front. Microbiol.">
        <title>High frequency of phylogenetically diverse reductive dehalogenase-homologous genes in deep subseafloor sedimentary metagenomes.</title>
        <authorList>
            <person name="Kawai M."/>
            <person name="Futagami T."/>
            <person name="Toyoda A."/>
            <person name="Takaki Y."/>
            <person name="Nishi S."/>
            <person name="Hori S."/>
            <person name="Arai W."/>
            <person name="Tsubouchi T."/>
            <person name="Morono Y."/>
            <person name="Uchiyama I."/>
            <person name="Ito T."/>
            <person name="Fujiyama A."/>
            <person name="Inagaki F."/>
            <person name="Takami H."/>
        </authorList>
    </citation>
    <scope>NUCLEOTIDE SEQUENCE</scope>
    <source>
        <strain evidence="1">Expedition CK06-06</strain>
    </source>
</reference>
<sequence length="138" mass="15217">MKKLFILLLILGILIFTSFGECFSEKEISIGMAVEFMDHAVCAYISQDKGWFEEEGLNFTSYESYVTGMALASALARGDIQVAYICLVPAINVYANAKVPIKIVAGTHKYGYGLVVNPEKIKSIKDLEKPGIRLGCVR</sequence>
<protein>
    <recommendedName>
        <fullName evidence="2">SsuA/THI5-like domain-containing protein</fullName>
    </recommendedName>
</protein>
<comment type="caution">
    <text evidence="1">The sequence shown here is derived from an EMBL/GenBank/DDBJ whole genome shotgun (WGS) entry which is preliminary data.</text>
</comment>
<gene>
    <name evidence="1" type="ORF">S12H4_55775</name>
</gene>
<proteinExistence type="predicted"/>
<name>X1UZY1_9ZZZZ</name>
<dbReference type="Gene3D" id="3.40.190.10">
    <property type="entry name" value="Periplasmic binding protein-like II"/>
    <property type="match status" value="1"/>
</dbReference>
<dbReference type="AlphaFoldDB" id="X1UZY1"/>
<accession>X1UZY1</accession>
<feature type="non-terminal residue" evidence="1">
    <location>
        <position position="138"/>
    </location>
</feature>
<organism evidence="1">
    <name type="scientific">marine sediment metagenome</name>
    <dbReference type="NCBI Taxonomy" id="412755"/>
    <lineage>
        <taxon>unclassified sequences</taxon>
        <taxon>metagenomes</taxon>
        <taxon>ecological metagenomes</taxon>
    </lineage>
</organism>